<dbReference type="AlphaFoldDB" id="A0A843UZX0"/>
<gene>
    <name evidence="1" type="ORF">Taro_017604</name>
</gene>
<evidence type="ECO:0000313" key="2">
    <source>
        <dbReference type="Proteomes" id="UP000652761"/>
    </source>
</evidence>
<name>A0A843UZX0_COLES</name>
<reference evidence="1" key="1">
    <citation type="submission" date="2017-07" db="EMBL/GenBank/DDBJ databases">
        <title>Taro Niue Genome Assembly and Annotation.</title>
        <authorList>
            <person name="Atibalentja N."/>
            <person name="Keating K."/>
            <person name="Fields C.J."/>
        </authorList>
    </citation>
    <scope>NUCLEOTIDE SEQUENCE</scope>
    <source>
        <strain evidence="1">Niue_2</strain>
        <tissue evidence="1">Leaf</tissue>
    </source>
</reference>
<feature type="non-terminal residue" evidence="1">
    <location>
        <position position="1"/>
    </location>
</feature>
<organism evidence="1 2">
    <name type="scientific">Colocasia esculenta</name>
    <name type="common">Wild taro</name>
    <name type="synonym">Arum esculentum</name>
    <dbReference type="NCBI Taxonomy" id="4460"/>
    <lineage>
        <taxon>Eukaryota</taxon>
        <taxon>Viridiplantae</taxon>
        <taxon>Streptophyta</taxon>
        <taxon>Embryophyta</taxon>
        <taxon>Tracheophyta</taxon>
        <taxon>Spermatophyta</taxon>
        <taxon>Magnoliopsida</taxon>
        <taxon>Liliopsida</taxon>
        <taxon>Araceae</taxon>
        <taxon>Aroideae</taxon>
        <taxon>Colocasieae</taxon>
        <taxon>Colocasia</taxon>
    </lineage>
</organism>
<dbReference type="Proteomes" id="UP000652761">
    <property type="component" value="Unassembled WGS sequence"/>
</dbReference>
<evidence type="ECO:0000313" key="1">
    <source>
        <dbReference type="EMBL" id="MQL85089.1"/>
    </source>
</evidence>
<keyword evidence="2" id="KW-1185">Reference proteome</keyword>
<sequence length="59" mass="6364">MQRVLSIRSPKGVLGRSLVSTLPDLVSTHCPRLAQKLALLPLLGLALHAELPAKAWDNP</sequence>
<protein>
    <submittedName>
        <fullName evidence="1">Uncharacterized protein</fullName>
    </submittedName>
</protein>
<proteinExistence type="predicted"/>
<dbReference type="EMBL" id="NMUH01000807">
    <property type="protein sequence ID" value="MQL85089.1"/>
    <property type="molecule type" value="Genomic_DNA"/>
</dbReference>
<accession>A0A843UZX0</accession>
<comment type="caution">
    <text evidence="1">The sequence shown here is derived from an EMBL/GenBank/DDBJ whole genome shotgun (WGS) entry which is preliminary data.</text>
</comment>